<reference evidence="1" key="1">
    <citation type="submission" date="2014-05" db="EMBL/GenBank/DDBJ databases">
        <authorList>
            <person name="Chronopoulou M."/>
        </authorList>
    </citation>
    <scope>NUCLEOTIDE SEQUENCE</scope>
    <source>
        <tissue evidence="1">Whole organism</tissue>
    </source>
</reference>
<dbReference type="AlphaFoldDB" id="A0A0K2UA85"/>
<dbReference type="EMBL" id="HACA01008589">
    <property type="protein sequence ID" value="CDW25950.1"/>
    <property type="molecule type" value="Transcribed_RNA"/>
</dbReference>
<organism evidence="1">
    <name type="scientific">Lepeophtheirus salmonis</name>
    <name type="common">Salmon louse</name>
    <name type="synonym">Caligus salmonis</name>
    <dbReference type="NCBI Taxonomy" id="72036"/>
    <lineage>
        <taxon>Eukaryota</taxon>
        <taxon>Metazoa</taxon>
        <taxon>Ecdysozoa</taxon>
        <taxon>Arthropoda</taxon>
        <taxon>Crustacea</taxon>
        <taxon>Multicrustacea</taxon>
        <taxon>Hexanauplia</taxon>
        <taxon>Copepoda</taxon>
        <taxon>Siphonostomatoida</taxon>
        <taxon>Caligidae</taxon>
        <taxon>Lepeophtheirus</taxon>
    </lineage>
</organism>
<protein>
    <submittedName>
        <fullName evidence="1">Uncharacterized protein</fullName>
    </submittedName>
</protein>
<sequence length="61" mass="7100">IPTNDNLSFPFSHLLRETAPYPSFGIFFPYSAKPTSKIYIINPRYGFLNIPFKFNSFSYTN</sequence>
<evidence type="ECO:0000313" key="1">
    <source>
        <dbReference type="EMBL" id="CDW34616.1"/>
    </source>
</evidence>
<accession>A0A0K2UA85</accession>
<proteinExistence type="predicted"/>
<dbReference type="EMBL" id="HACA01017255">
    <property type="protein sequence ID" value="CDW34616.1"/>
    <property type="molecule type" value="Transcribed_RNA"/>
</dbReference>
<name>A0A0K2UA85_LEPSM</name>
<feature type="non-terminal residue" evidence="1">
    <location>
        <position position="1"/>
    </location>
</feature>